<protein>
    <submittedName>
        <fullName evidence="2">Uncharacterized protein</fullName>
    </submittedName>
</protein>
<dbReference type="AlphaFoldDB" id="A0A9P1ND09"/>
<evidence type="ECO:0000313" key="3">
    <source>
        <dbReference type="Proteomes" id="UP001152747"/>
    </source>
</evidence>
<evidence type="ECO:0000256" key="1">
    <source>
        <dbReference type="SAM" id="Coils"/>
    </source>
</evidence>
<evidence type="ECO:0000313" key="2">
    <source>
        <dbReference type="EMBL" id="CAI5456553.1"/>
    </source>
</evidence>
<dbReference type="Proteomes" id="UP001152747">
    <property type="component" value="Unassembled WGS sequence"/>
</dbReference>
<comment type="caution">
    <text evidence="2">The sequence shown here is derived from an EMBL/GenBank/DDBJ whole genome shotgun (WGS) entry which is preliminary data.</text>
</comment>
<gene>
    <name evidence="2" type="ORF">CAMP_LOCUS19190</name>
</gene>
<keyword evidence="1" id="KW-0175">Coiled coil</keyword>
<accession>A0A9P1ND09</accession>
<reference evidence="2" key="1">
    <citation type="submission" date="2022-11" db="EMBL/GenBank/DDBJ databases">
        <authorList>
            <person name="Kikuchi T."/>
        </authorList>
    </citation>
    <scope>NUCLEOTIDE SEQUENCE</scope>
    <source>
        <strain evidence="2">PS1010</strain>
    </source>
</reference>
<feature type="coiled-coil region" evidence="1">
    <location>
        <begin position="45"/>
        <end position="72"/>
    </location>
</feature>
<proteinExistence type="predicted"/>
<dbReference type="EMBL" id="CANHGI010000006">
    <property type="protein sequence ID" value="CAI5456553.1"/>
    <property type="molecule type" value="Genomic_DNA"/>
</dbReference>
<sequence length="74" mass="8909">MVEANAQKLDMEMVDRIGWAAINHINQFENLLLDSERTRRGKRMIMEYERTLTDLDEEKKQQEKLKKKILGKWC</sequence>
<keyword evidence="3" id="KW-1185">Reference proteome</keyword>
<organism evidence="2 3">
    <name type="scientific">Caenorhabditis angaria</name>
    <dbReference type="NCBI Taxonomy" id="860376"/>
    <lineage>
        <taxon>Eukaryota</taxon>
        <taxon>Metazoa</taxon>
        <taxon>Ecdysozoa</taxon>
        <taxon>Nematoda</taxon>
        <taxon>Chromadorea</taxon>
        <taxon>Rhabditida</taxon>
        <taxon>Rhabditina</taxon>
        <taxon>Rhabditomorpha</taxon>
        <taxon>Rhabditoidea</taxon>
        <taxon>Rhabditidae</taxon>
        <taxon>Peloderinae</taxon>
        <taxon>Caenorhabditis</taxon>
    </lineage>
</organism>
<name>A0A9P1ND09_9PELO</name>